<dbReference type="Proteomes" id="UP000238007">
    <property type="component" value="Unassembled WGS sequence"/>
</dbReference>
<evidence type="ECO:0000259" key="1">
    <source>
        <dbReference type="PROSITE" id="PS51186"/>
    </source>
</evidence>
<dbReference type="FunFam" id="3.40.630.30:FF:000047">
    <property type="entry name" value="Acetyltransferase, GNAT family"/>
    <property type="match status" value="1"/>
</dbReference>
<dbReference type="InterPro" id="IPR000182">
    <property type="entry name" value="GNAT_dom"/>
</dbReference>
<dbReference type="SUPFAM" id="SSF55729">
    <property type="entry name" value="Acyl-CoA N-acyltransferases (Nat)"/>
    <property type="match status" value="1"/>
</dbReference>
<reference evidence="2 3" key="1">
    <citation type="submission" date="2018-03" db="EMBL/GenBank/DDBJ databases">
        <title>Genomic Encyclopedia of Archaeal and Bacterial Type Strains, Phase II (KMG-II): from individual species to whole genera.</title>
        <authorList>
            <person name="Goeker M."/>
        </authorList>
    </citation>
    <scope>NUCLEOTIDE SEQUENCE [LARGE SCALE GENOMIC DNA]</scope>
    <source>
        <strain evidence="2 3">DSM 101533</strain>
    </source>
</reference>
<dbReference type="EMBL" id="PVTP01000002">
    <property type="protein sequence ID" value="PRY79442.1"/>
    <property type="molecule type" value="Genomic_DNA"/>
</dbReference>
<accession>A0A2T0W2N0</accession>
<dbReference type="PROSITE" id="PS51186">
    <property type="entry name" value="GNAT"/>
    <property type="match status" value="1"/>
</dbReference>
<proteinExistence type="predicted"/>
<sequence>MTHTTNPQGQPIGKPVPEWTGCAPIPKTPMCGQYCDLIALDLAHSDALFAAFDADKTGTLWTYMPVGPFASAQDYAAWVETAHLSQDPLYFTIIAKDTGRPVGVASFLRIDPANGVVEVGFITFAPALQRTPAATEAMYLMMKRAMGELGYRRYEWKCDALNAPSRSAAQRLGFSYDGLFRQATIYKGRNRDTAWFSILDQDWPNVEHAFQTWLAPDNFDANGQQRQRLSDLMPSSKINPPD</sequence>
<evidence type="ECO:0000313" key="3">
    <source>
        <dbReference type="Proteomes" id="UP000238007"/>
    </source>
</evidence>
<organism evidence="2 3">
    <name type="scientific">Yoonia maritima</name>
    <dbReference type="NCBI Taxonomy" id="1435347"/>
    <lineage>
        <taxon>Bacteria</taxon>
        <taxon>Pseudomonadati</taxon>
        <taxon>Pseudomonadota</taxon>
        <taxon>Alphaproteobacteria</taxon>
        <taxon>Rhodobacterales</taxon>
        <taxon>Paracoccaceae</taxon>
        <taxon>Yoonia</taxon>
    </lineage>
</organism>
<dbReference type="RefSeq" id="WP_106354628.1">
    <property type="nucleotide sequence ID" value="NZ_PVTP01000002.1"/>
</dbReference>
<evidence type="ECO:0000313" key="2">
    <source>
        <dbReference type="EMBL" id="PRY79442.1"/>
    </source>
</evidence>
<dbReference type="PANTHER" id="PTHR43441">
    <property type="entry name" value="RIBOSOMAL-PROTEIN-SERINE ACETYLTRANSFERASE"/>
    <property type="match status" value="1"/>
</dbReference>
<gene>
    <name evidence="2" type="ORF">CLV80_10285</name>
</gene>
<dbReference type="GO" id="GO:0008999">
    <property type="term" value="F:protein-N-terminal-alanine acetyltransferase activity"/>
    <property type="evidence" value="ECO:0007669"/>
    <property type="project" value="TreeGrafter"/>
</dbReference>
<feature type="domain" description="N-acetyltransferase" evidence="1">
    <location>
        <begin position="35"/>
        <end position="192"/>
    </location>
</feature>
<dbReference type="InterPro" id="IPR051908">
    <property type="entry name" value="Ribosomal_N-acetyltransferase"/>
</dbReference>
<name>A0A2T0W2N0_9RHOB</name>
<protein>
    <submittedName>
        <fullName evidence="2">RimJ/RimL family protein N-acetyltransferase</fullName>
    </submittedName>
</protein>
<dbReference type="GO" id="GO:1990189">
    <property type="term" value="F:protein N-terminal-serine acetyltransferase activity"/>
    <property type="evidence" value="ECO:0007669"/>
    <property type="project" value="TreeGrafter"/>
</dbReference>
<comment type="caution">
    <text evidence="2">The sequence shown here is derived from an EMBL/GenBank/DDBJ whole genome shotgun (WGS) entry which is preliminary data.</text>
</comment>
<dbReference type="PANTHER" id="PTHR43441:SF2">
    <property type="entry name" value="FAMILY ACETYLTRANSFERASE, PUTATIVE (AFU_ORTHOLOGUE AFUA_7G00850)-RELATED"/>
    <property type="match status" value="1"/>
</dbReference>
<dbReference type="InterPro" id="IPR016181">
    <property type="entry name" value="Acyl_CoA_acyltransferase"/>
</dbReference>
<dbReference type="OrthoDB" id="5295305at2"/>
<dbReference type="AlphaFoldDB" id="A0A2T0W2N0"/>
<dbReference type="Pfam" id="PF13302">
    <property type="entry name" value="Acetyltransf_3"/>
    <property type="match status" value="1"/>
</dbReference>
<dbReference type="Gene3D" id="3.40.630.30">
    <property type="match status" value="1"/>
</dbReference>
<keyword evidence="2" id="KW-0808">Transferase</keyword>
<keyword evidence="3" id="KW-1185">Reference proteome</keyword>